<sequence length="456" mass="49817">MQARYRHISTLPLLCLFVFSALALSNEGLTLAVGGFKLSAFDVVFVAIVFVKCLRLADPAAYTLPPARVTLLMSLNVLATGYLLFMSASPAPGILGGDVARDLRIVFYFLATPYLCYKDIDSPAAYRSLQWTIVASGVAVSVQMLVQQVIGFSLVEPVRDPNLGIWALPMAVVSILYFREQLRLTPRTAYLLIMFLVMALVFSLNRSQYLQLAITLALAVLLGGGTGILRRVFLMFAPAILAGLVVFHAIGYLDVLSQRVLTVEALDEDSSYGARVQEYEGQMKLFREKPMLGHGAGLRSWVMGEEGFELSTFSHNSWSFYLMKFGIVGTVVIMGPCLLLLLMSLGRRYGDPALETHRRYLLACVPVYVLIDSMSAGLAYAPKTAFTGFLLCYCLSLLRNYSPPAAIVASPALRTAGPPRPVPARASAWPPARAAGMATPRPAPRKVSFPRLPHHG</sequence>
<dbReference type="InterPro" id="IPR051533">
    <property type="entry name" value="WaaL-like"/>
</dbReference>
<name>A0A1W6ZCW8_9BORD</name>
<evidence type="ECO:0000256" key="6">
    <source>
        <dbReference type="SAM" id="Phobius"/>
    </source>
</evidence>
<gene>
    <name evidence="8" type="ORF">CAL15_12325</name>
</gene>
<feature type="transmembrane region" description="Helical" evidence="6">
    <location>
        <begin position="318"/>
        <end position="341"/>
    </location>
</feature>
<evidence type="ECO:0000256" key="1">
    <source>
        <dbReference type="ARBA" id="ARBA00004141"/>
    </source>
</evidence>
<evidence type="ECO:0000256" key="2">
    <source>
        <dbReference type="ARBA" id="ARBA00022692"/>
    </source>
</evidence>
<feature type="domain" description="O-antigen ligase-related" evidence="7">
    <location>
        <begin position="192"/>
        <end position="333"/>
    </location>
</feature>
<evidence type="ECO:0000256" key="3">
    <source>
        <dbReference type="ARBA" id="ARBA00022989"/>
    </source>
</evidence>
<dbReference type="STRING" id="463040.CAL15_12325"/>
<dbReference type="KEGG" id="bgm:CAL15_12325"/>
<feature type="transmembrane region" description="Helical" evidence="6">
    <location>
        <begin position="69"/>
        <end position="87"/>
    </location>
</feature>
<organism evidence="8 9">
    <name type="scientific">Bordetella genomosp. 13</name>
    <dbReference type="NCBI Taxonomy" id="463040"/>
    <lineage>
        <taxon>Bacteria</taxon>
        <taxon>Pseudomonadati</taxon>
        <taxon>Pseudomonadota</taxon>
        <taxon>Betaproteobacteria</taxon>
        <taxon>Burkholderiales</taxon>
        <taxon>Alcaligenaceae</taxon>
        <taxon>Bordetella</taxon>
    </lineage>
</organism>
<dbReference type="GO" id="GO:0016020">
    <property type="term" value="C:membrane"/>
    <property type="evidence" value="ECO:0007669"/>
    <property type="project" value="UniProtKB-SubCell"/>
</dbReference>
<keyword evidence="9" id="KW-1185">Reference proteome</keyword>
<dbReference type="Proteomes" id="UP000194161">
    <property type="component" value="Chromosome"/>
</dbReference>
<feature type="compositionally biased region" description="Low complexity" evidence="5">
    <location>
        <begin position="423"/>
        <end position="435"/>
    </location>
</feature>
<feature type="region of interest" description="Disordered" evidence="5">
    <location>
        <begin position="416"/>
        <end position="456"/>
    </location>
</feature>
<dbReference type="InterPro" id="IPR007016">
    <property type="entry name" value="O-antigen_ligase-rel_domated"/>
</dbReference>
<proteinExistence type="predicted"/>
<protein>
    <recommendedName>
        <fullName evidence="7">O-antigen ligase-related domain-containing protein</fullName>
    </recommendedName>
</protein>
<feature type="transmembrane region" description="Helical" evidence="6">
    <location>
        <begin position="210"/>
        <end position="229"/>
    </location>
</feature>
<dbReference type="PANTHER" id="PTHR37422:SF13">
    <property type="entry name" value="LIPOPOLYSACCHARIDE BIOSYNTHESIS PROTEIN PA4999-RELATED"/>
    <property type="match status" value="1"/>
</dbReference>
<feature type="transmembrane region" description="Helical" evidence="6">
    <location>
        <begin position="163"/>
        <end position="179"/>
    </location>
</feature>
<dbReference type="RefSeq" id="WP_086078856.1">
    <property type="nucleotide sequence ID" value="NZ_CP021111.1"/>
</dbReference>
<keyword evidence="2 6" id="KW-0812">Transmembrane</keyword>
<dbReference type="EMBL" id="CP021111">
    <property type="protein sequence ID" value="ARP95092.1"/>
    <property type="molecule type" value="Genomic_DNA"/>
</dbReference>
<feature type="transmembrane region" description="Helical" evidence="6">
    <location>
        <begin position="361"/>
        <end position="381"/>
    </location>
</feature>
<evidence type="ECO:0000259" key="7">
    <source>
        <dbReference type="Pfam" id="PF04932"/>
    </source>
</evidence>
<dbReference type="AlphaFoldDB" id="A0A1W6ZCW8"/>
<keyword evidence="4 6" id="KW-0472">Membrane</keyword>
<dbReference type="Pfam" id="PF04932">
    <property type="entry name" value="Wzy_C"/>
    <property type="match status" value="1"/>
</dbReference>
<feature type="transmembrane region" description="Helical" evidence="6">
    <location>
        <begin position="188"/>
        <end position="204"/>
    </location>
</feature>
<feature type="transmembrane region" description="Helical" evidence="6">
    <location>
        <begin position="236"/>
        <end position="253"/>
    </location>
</feature>
<evidence type="ECO:0000313" key="8">
    <source>
        <dbReference type="EMBL" id="ARP95092.1"/>
    </source>
</evidence>
<dbReference type="OrthoDB" id="8624946at2"/>
<feature type="transmembrane region" description="Helical" evidence="6">
    <location>
        <begin position="39"/>
        <end position="57"/>
    </location>
</feature>
<keyword evidence="3 6" id="KW-1133">Transmembrane helix</keyword>
<comment type="subcellular location">
    <subcellularLocation>
        <location evidence="1">Membrane</location>
        <topology evidence="1">Multi-pass membrane protein</topology>
    </subcellularLocation>
</comment>
<accession>A0A1W6ZCW8</accession>
<evidence type="ECO:0000256" key="5">
    <source>
        <dbReference type="SAM" id="MobiDB-lite"/>
    </source>
</evidence>
<reference evidence="8 9" key="1">
    <citation type="submission" date="2017-05" db="EMBL/GenBank/DDBJ databases">
        <title>Complete and WGS of Bordetella genogroups.</title>
        <authorList>
            <person name="Spilker T."/>
            <person name="LiPuma J."/>
        </authorList>
    </citation>
    <scope>NUCLEOTIDE SEQUENCE [LARGE SCALE GENOMIC DNA]</scope>
    <source>
        <strain evidence="8 9">AU7206</strain>
    </source>
</reference>
<evidence type="ECO:0000256" key="4">
    <source>
        <dbReference type="ARBA" id="ARBA00023136"/>
    </source>
</evidence>
<dbReference type="PANTHER" id="PTHR37422">
    <property type="entry name" value="TEICHURONIC ACID BIOSYNTHESIS PROTEIN TUAE"/>
    <property type="match status" value="1"/>
</dbReference>
<evidence type="ECO:0000313" key="9">
    <source>
        <dbReference type="Proteomes" id="UP000194161"/>
    </source>
</evidence>